<dbReference type="InterPro" id="IPR036047">
    <property type="entry name" value="F-box-like_dom_sf"/>
</dbReference>
<evidence type="ECO:0000313" key="2">
    <source>
        <dbReference type="EMBL" id="KAF5319786.1"/>
    </source>
</evidence>
<dbReference type="Gene3D" id="1.20.1280.50">
    <property type="match status" value="1"/>
</dbReference>
<feature type="domain" description="F-box" evidence="1">
    <location>
        <begin position="31"/>
        <end position="63"/>
    </location>
</feature>
<dbReference type="InterPro" id="IPR001810">
    <property type="entry name" value="F-box_dom"/>
</dbReference>
<dbReference type="AlphaFoldDB" id="A0A8H5BBE8"/>
<keyword evidence="3" id="KW-1185">Reference proteome</keyword>
<evidence type="ECO:0000313" key="3">
    <source>
        <dbReference type="Proteomes" id="UP000541558"/>
    </source>
</evidence>
<comment type="caution">
    <text evidence="2">The sequence shown here is derived from an EMBL/GenBank/DDBJ whole genome shotgun (WGS) entry which is preliminary data.</text>
</comment>
<gene>
    <name evidence="2" type="ORF">D9611_012887</name>
</gene>
<dbReference type="OrthoDB" id="3034290at2759"/>
<dbReference type="Pfam" id="PF00646">
    <property type="entry name" value="F-box"/>
    <property type="match status" value="1"/>
</dbReference>
<name>A0A8H5BBE8_9AGAR</name>
<proteinExistence type="predicted"/>
<organism evidence="2 3">
    <name type="scientific">Ephemerocybe angulata</name>
    <dbReference type="NCBI Taxonomy" id="980116"/>
    <lineage>
        <taxon>Eukaryota</taxon>
        <taxon>Fungi</taxon>
        <taxon>Dikarya</taxon>
        <taxon>Basidiomycota</taxon>
        <taxon>Agaricomycotina</taxon>
        <taxon>Agaricomycetes</taxon>
        <taxon>Agaricomycetidae</taxon>
        <taxon>Agaricales</taxon>
        <taxon>Agaricineae</taxon>
        <taxon>Psathyrellaceae</taxon>
        <taxon>Ephemerocybe</taxon>
    </lineage>
</organism>
<sequence>MTTKATQKPPTPSSPLMPRWHELFPKELWVQEVFEILDPVDILSLSETCRSLHKLIIQKSIWVRILRTMCKRHGLFMASYPVATMDIARLQRACMGPRHWDRLIQKHSFSSEDLGKGFASSRLPPTSKVDLSDDVPLGLGSYLVPGGRFLVAARGEVNSSNGSSSAFVNILDLGIPCQKPLEQPVLVAQYTIDTGFMEEGRPIPRLSVGAVGEETLRVAVLVTIPYSDTLNGEVTVLEIRLTDEEPTFKKLSSTSFAGLSTKATQVHICVQGDLLLFRSDNGVIVWDFKFIFTHELFVSFSGDGVFMWNIPSREADEHWISCTDHVSASKAPPVPPASGILCKMRFTSHMSRRGFQILGSQLCLAMPITFDTFFGFLDPATHATNIATYRFTFDLKPKTPGRLESAANRAYITSNTKFILPFSSFCLGARTPTGSCILNGARTSQQTWPMSLAFSLTEVSSPANETHTASVTKDSMEGPGCDLSIPRFTILNNLAQLCCPASGRVVYSERYIDEYRFCLVDHTFTVTK</sequence>
<dbReference type="Proteomes" id="UP000541558">
    <property type="component" value="Unassembled WGS sequence"/>
</dbReference>
<accession>A0A8H5BBE8</accession>
<evidence type="ECO:0000259" key="1">
    <source>
        <dbReference type="Pfam" id="PF00646"/>
    </source>
</evidence>
<protein>
    <recommendedName>
        <fullName evidence="1">F-box domain-containing protein</fullName>
    </recommendedName>
</protein>
<reference evidence="2 3" key="1">
    <citation type="journal article" date="2020" name="ISME J.">
        <title>Uncovering the hidden diversity of litter-decomposition mechanisms in mushroom-forming fungi.</title>
        <authorList>
            <person name="Floudas D."/>
            <person name="Bentzer J."/>
            <person name="Ahren D."/>
            <person name="Johansson T."/>
            <person name="Persson P."/>
            <person name="Tunlid A."/>
        </authorList>
    </citation>
    <scope>NUCLEOTIDE SEQUENCE [LARGE SCALE GENOMIC DNA]</scope>
    <source>
        <strain evidence="2 3">CBS 175.51</strain>
    </source>
</reference>
<dbReference type="EMBL" id="JAACJK010000173">
    <property type="protein sequence ID" value="KAF5319786.1"/>
    <property type="molecule type" value="Genomic_DNA"/>
</dbReference>
<dbReference type="SUPFAM" id="SSF81383">
    <property type="entry name" value="F-box domain"/>
    <property type="match status" value="1"/>
</dbReference>